<dbReference type="GO" id="GO:0004736">
    <property type="term" value="F:pyruvate carboxylase activity"/>
    <property type="evidence" value="ECO:0007669"/>
    <property type="project" value="TreeGrafter"/>
</dbReference>
<evidence type="ECO:0000313" key="3">
    <source>
        <dbReference type="Proteomes" id="UP001445076"/>
    </source>
</evidence>
<accession>A0AAW0X2I7</accession>
<organism evidence="2 3">
    <name type="scientific">Cherax quadricarinatus</name>
    <name type="common">Australian red claw crayfish</name>
    <dbReference type="NCBI Taxonomy" id="27406"/>
    <lineage>
        <taxon>Eukaryota</taxon>
        <taxon>Metazoa</taxon>
        <taxon>Ecdysozoa</taxon>
        <taxon>Arthropoda</taxon>
        <taxon>Crustacea</taxon>
        <taxon>Multicrustacea</taxon>
        <taxon>Malacostraca</taxon>
        <taxon>Eumalacostraca</taxon>
        <taxon>Eucarida</taxon>
        <taxon>Decapoda</taxon>
        <taxon>Pleocyemata</taxon>
        <taxon>Astacidea</taxon>
        <taxon>Parastacoidea</taxon>
        <taxon>Parastacidae</taxon>
        <taxon>Cherax</taxon>
    </lineage>
</organism>
<dbReference type="InterPro" id="IPR003379">
    <property type="entry name" value="Carboxylase_cons_dom"/>
</dbReference>
<dbReference type="GO" id="GO:0006094">
    <property type="term" value="P:gluconeogenesis"/>
    <property type="evidence" value="ECO:0007669"/>
    <property type="project" value="TreeGrafter"/>
</dbReference>
<dbReference type="Gene3D" id="3.10.600.10">
    <property type="entry name" value="pyruvate carboxylase f1077a mutant domain"/>
    <property type="match status" value="1"/>
</dbReference>
<protein>
    <recommendedName>
        <fullName evidence="1">Carboxylase conserved domain-containing protein</fullName>
    </recommendedName>
</protein>
<gene>
    <name evidence="2" type="ORF">OTU49_006253</name>
</gene>
<feature type="non-terminal residue" evidence="2">
    <location>
        <position position="99"/>
    </location>
</feature>
<dbReference type="AlphaFoldDB" id="A0AAW0X2I7"/>
<dbReference type="Gene3D" id="1.10.472.90">
    <property type="entry name" value="Conserved carboxylase domain"/>
    <property type="match status" value="1"/>
</dbReference>
<dbReference type="PANTHER" id="PTHR43778">
    <property type="entry name" value="PYRUVATE CARBOXYLASE"/>
    <property type="match status" value="1"/>
</dbReference>
<dbReference type="GO" id="GO:0005737">
    <property type="term" value="C:cytoplasm"/>
    <property type="evidence" value="ECO:0007669"/>
    <property type="project" value="TreeGrafter"/>
</dbReference>
<dbReference type="Proteomes" id="UP001445076">
    <property type="component" value="Unassembled WGS sequence"/>
</dbReference>
<dbReference type="PANTHER" id="PTHR43778:SF2">
    <property type="entry name" value="PYRUVATE CARBOXYLASE, MITOCHONDRIAL"/>
    <property type="match status" value="1"/>
</dbReference>
<evidence type="ECO:0000313" key="2">
    <source>
        <dbReference type="EMBL" id="KAK8733936.1"/>
    </source>
</evidence>
<keyword evidence="3" id="KW-1185">Reference proteome</keyword>
<dbReference type="Pfam" id="PF02436">
    <property type="entry name" value="PYC_OADA"/>
    <property type="match status" value="1"/>
</dbReference>
<dbReference type="InterPro" id="IPR055268">
    <property type="entry name" value="PCB-like"/>
</dbReference>
<proteinExistence type="predicted"/>
<feature type="domain" description="Carboxylase conserved" evidence="1">
    <location>
        <begin position="1"/>
        <end position="53"/>
    </location>
</feature>
<name>A0AAW0X2I7_CHEQU</name>
<evidence type="ECO:0000259" key="1">
    <source>
        <dbReference type="Pfam" id="PF02436"/>
    </source>
</evidence>
<dbReference type="EMBL" id="JARKIK010000052">
    <property type="protein sequence ID" value="KAK8733936.1"/>
    <property type="molecule type" value="Genomic_DNA"/>
</dbReference>
<reference evidence="2 3" key="1">
    <citation type="journal article" date="2024" name="BMC Genomics">
        <title>Genome assembly of redclaw crayfish (Cherax quadricarinatus) provides insights into its immune adaptation and hypoxia tolerance.</title>
        <authorList>
            <person name="Liu Z."/>
            <person name="Zheng J."/>
            <person name="Li H."/>
            <person name="Fang K."/>
            <person name="Wang S."/>
            <person name="He J."/>
            <person name="Zhou D."/>
            <person name="Weng S."/>
            <person name="Chi M."/>
            <person name="Gu Z."/>
            <person name="He J."/>
            <person name="Li F."/>
            <person name="Wang M."/>
        </authorList>
    </citation>
    <scope>NUCLEOTIDE SEQUENCE [LARGE SCALE GENOMIC DNA]</scope>
    <source>
        <strain evidence="2">ZL_2023a</strain>
    </source>
</reference>
<sequence length="99" mass="11133">MAQFMVQNKLSAADVEAGVENLSFPKSVIEFVQGYLGEPYGGFSEPLRTKVTEDFLFFRNKYGPVDKLDTRIFLTGPKVGEEFEVQIEKGKTLHIKTLA</sequence>
<dbReference type="SUPFAM" id="SSF89000">
    <property type="entry name" value="post-HMGL domain-like"/>
    <property type="match status" value="1"/>
</dbReference>
<comment type="caution">
    <text evidence="2">The sequence shown here is derived from an EMBL/GenBank/DDBJ whole genome shotgun (WGS) entry which is preliminary data.</text>
</comment>